<feature type="binding site" evidence="6">
    <location>
        <begin position="259"/>
        <end position="260"/>
    </location>
    <ligand>
        <name>carbamoyl phosphate</name>
        <dbReference type="ChEBI" id="CHEBI:58228"/>
    </ligand>
</feature>
<feature type="binding site" evidence="6">
    <location>
        <position position="104"/>
    </location>
    <ligand>
        <name>carbamoyl phosphate</name>
        <dbReference type="ChEBI" id="CHEBI:58228"/>
    </ligand>
</feature>
<dbReference type="AlphaFoldDB" id="A0A450YIK0"/>
<evidence type="ECO:0000256" key="6">
    <source>
        <dbReference type="HAMAP-Rule" id="MF_01109"/>
    </source>
</evidence>
<comment type="similarity">
    <text evidence="2 6">Belongs to the aspartate/ornithine carbamoyltransferase superfamily. OTCase family.</text>
</comment>
<dbReference type="GO" id="GO:0019240">
    <property type="term" value="P:citrulline biosynthetic process"/>
    <property type="evidence" value="ECO:0007669"/>
    <property type="project" value="TreeGrafter"/>
</dbReference>
<comment type="pathway">
    <text evidence="1">Amino-acid biosynthesis; L-arginine biosynthesis; L-arginine from L-ornithine and carbamoyl phosphate: step 1/3.</text>
</comment>
<dbReference type="SUPFAM" id="SSF53671">
    <property type="entry name" value="Aspartate/ornithine carbamoyltransferase"/>
    <property type="match status" value="1"/>
</dbReference>
<feature type="binding site" evidence="6">
    <location>
        <begin position="53"/>
        <end position="56"/>
    </location>
    <ligand>
        <name>carbamoyl phosphate</name>
        <dbReference type="ChEBI" id="CHEBI:58228"/>
    </ligand>
</feature>
<dbReference type="PANTHER" id="PTHR45753">
    <property type="entry name" value="ORNITHINE CARBAMOYLTRANSFERASE, MITOCHONDRIAL"/>
    <property type="match status" value="1"/>
</dbReference>
<dbReference type="NCBIfam" id="TIGR00658">
    <property type="entry name" value="orni_carb_tr"/>
    <property type="match status" value="1"/>
</dbReference>
<dbReference type="GO" id="GO:0005737">
    <property type="term" value="C:cytoplasm"/>
    <property type="evidence" value="ECO:0007669"/>
    <property type="project" value="UniProtKB-SubCell"/>
</dbReference>
<dbReference type="InterPro" id="IPR006131">
    <property type="entry name" value="Asp_carbamoyltransf_Asp/Orn-bd"/>
</dbReference>
<protein>
    <recommendedName>
        <fullName evidence="3 6">Ornithine carbamoyltransferase</fullName>
        <shortName evidence="6">OTCase</shortName>
        <ecNumber evidence="3 6">2.1.3.3</ecNumber>
    </recommendedName>
</protein>
<comment type="subcellular location">
    <subcellularLocation>
        <location evidence="6">Cytoplasm</location>
    </subcellularLocation>
</comment>
<dbReference type="Pfam" id="PF00185">
    <property type="entry name" value="OTCace"/>
    <property type="match status" value="1"/>
</dbReference>
<proteinExistence type="inferred from homology"/>
<dbReference type="GO" id="GO:0042450">
    <property type="term" value="P:L-arginine biosynthetic process via ornithine"/>
    <property type="evidence" value="ECO:0007669"/>
    <property type="project" value="UniProtKB-UniRule"/>
</dbReference>
<comment type="catalytic activity">
    <reaction evidence="5 6">
        <text>carbamoyl phosphate + L-ornithine = L-citrulline + phosphate + H(+)</text>
        <dbReference type="Rhea" id="RHEA:19513"/>
        <dbReference type="ChEBI" id="CHEBI:15378"/>
        <dbReference type="ChEBI" id="CHEBI:43474"/>
        <dbReference type="ChEBI" id="CHEBI:46911"/>
        <dbReference type="ChEBI" id="CHEBI:57743"/>
        <dbReference type="ChEBI" id="CHEBI:58228"/>
        <dbReference type="EC" id="2.1.3.3"/>
    </reaction>
</comment>
<evidence type="ECO:0000256" key="1">
    <source>
        <dbReference type="ARBA" id="ARBA00004975"/>
    </source>
</evidence>
<feature type="domain" description="Aspartate/ornithine carbamoyltransferase carbamoyl-P binding" evidence="8">
    <location>
        <begin position="4"/>
        <end position="144"/>
    </location>
</feature>
<dbReference type="PRINTS" id="PR00102">
    <property type="entry name" value="OTCASE"/>
</dbReference>
<evidence type="ECO:0000259" key="8">
    <source>
        <dbReference type="Pfam" id="PF02729"/>
    </source>
</evidence>
<dbReference type="InterPro" id="IPR036901">
    <property type="entry name" value="Asp/Orn_carbamoylTrfase_sf"/>
</dbReference>
<keyword evidence="6" id="KW-0963">Cytoplasm</keyword>
<dbReference type="HAMAP" id="MF_01109">
    <property type="entry name" value="OTCase"/>
    <property type="match status" value="1"/>
</dbReference>
<keyword evidence="4 6" id="KW-0808">Transferase</keyword>
<evidence type="ECO:0000256" key="3">
    <source>
        <dbReference type="ARBA" id="ARBA00013007"/>
    </source>
</evidence>
<gene>
    <name evidence="9" type="ORF">BECKTC1821E_GA0114239_10114</name>
</gene>
<feature type="binding site" evidence="6">
    <location>
        <position position="287"/>
    </location>
    <ligand>
        <name>carbamoyl phosphate</name>
        <dbReference type="ChEBI" id="CHEBI:58228"/>
    </ligand>
</feature>
<dbReference type="GO" id="GO:0004585">
    <property type="term" value="F:ornithine carbamoyltransferase activity"/>
    <property type="evidence" value="ECO:0007669"/>
    <property type="project" value="UniProtKB-UniRule"/>
</dbReference>
<sequence length="311" mass="35221">MTVRHFLTLPDIEPDALRAILRRGTQLKMMHGSRQSHESLKNRILGMIFEKSSTRTRVSFESAMIQMGGGAIFLSPGDSQLGRGEPLEDTARVLSGMVDVIAVRTYEHEKLERFAAFSEVPVINALTDEYHPCQLLADMQTYQEVRGSIRSRRVAWLGDGNNMCHSYINAARIFDFELRIACPEGFEPRAELLARSSKWTTLYRDPIEAVRNSDLIVTDVWASMGQEEQQQERIARFSPYQVDTKLLSHGKPDALFMHCLPAHRGEEVSAEVLDGPQSVVWQESQNRLYAQKALLEYLLGTFVAHDANTTH</sequence>
<feature type="domain" description="Aspartate/ornithine carbamoyltransferase Asp/Orn-binding" evidence="7">
    <location>
        <begin position="153"/>
        <end position="297"/>
    </location>
</feature>
<accession>A0A450YIK0</accession>
<name>A0A450YIK0_9GAMM</name>
<feature type="binding site" evidence="6">
    <location>
        <position position="219"/>
    </location>
    <ligand>
        <name>L-ornithine</name>
        <dbReference type="ChEBI" id="CHEBI:46911"/>
    </ligand>
</feature>
<dbReference type="PRINTS" id="PR00100">
    <property type="entry name" value="AOTCASE"/>
</dbReference>
<organism evidence="9">
    <name type="scientific">Candidatus Kentrum sp. TC</name>
    <dbReference type="NCBI Taxonomy" id="2126339"/>
    <lineage>
        <taxon>Bacteria</taxon>
        <taxon>Pseudomonadati</taxon>
        <taxon>Pseudomonadota</taxon>
        <taxon>Gammaproteobacteria</taxon>
        <taxon>Candidatus Kentrum</taxon>
    </lineage>
</organism>
<dbReference type="InterPro" id="IPR006132">
    <property type="entry name" value="Asp/Orn_carbamoyltranf_P-bd"/>
</dbReference>
<dbReference type="NCBIfam" id="NF001986">
    <property type="entry name" value="PRK00779.1"/>
    <property type="match status" value="1"/>
</dbReference>
<dbReference type="FunFam" id="3.40.50.1370:FF:000008">
    <property type="entry name" value="Ornithine carbamoyltransferase"/>
    <property type="match status" value="1"/>
</dbReference>
<evidence type="ECO:0000256" key="5">
    <source>
        <dbReference type="ARBA" id="ARBA00048772"/>
    </source>
</evidence>
<evidence type="ECO:0000313" key="9">
    <source>
        <dbReference type="EMBL" id="VFK41305.1"/>
    </source>
</evidence>
<evidence type="ECO:0000259" key="7">
    <source>
        <dbReference type="Pfam" id="PF00185"/>
    </source>
</evidence>
<feature type="binding site" evidence="6">
    <location>
        <position position="80"/>
    </location>
    <ligand>
        <name>carbamoyl phosphate</name>
        <dbReference type="ChEBI" id="CHEBI:58228"/>
    </ligand>
</feature>
<dbReference type="EMBL" id="CAADFT010000011">
    <property type="protein sequence ID" value="VFK41305.1"/>
    <property type="molecule type" value="Genomic_DNA"/>
</dbReference>
<feature type="binding site" evidence="6">
    <location>
        <position position="162"/>
    </location>
    <ligand>
        <name>L-ornithine</name>
        <dbReference type="ChEBI" id="CHEBI:46911"/>
    </ligand>
</feature>
<dbReference type="InterPro" id="IPR024904">
    <property type="entry name" value="OTCase_ArgI"/>
</dbReference>
<dbReference type="Gene3D" id="3.40.50.1370">
    <property type="entry name" value="Aspartate/ornithine carbamoyltransferase"/>
    <property type="match status" value="2"/>
</dbReference>
<dbReference type="EC" id="2.1.3.3" evidence="3 6"/>
<evidence type="ECO:0000256" key="4">
    <source>
        <dbReference type="ARBA" id="ARBA00022679"/>
    </source>
</evidence>
<feature type="binding site" evidence="6">
    <location>
        <begin position="131"/>
        <end position="134"/>
    </location>
    <ligand>
        <name>carbamoyl phosphate</name>
        <dbReference type="ChEBI" id="CHEBI:58228"/>
    </ligand>
</feature>
<dbReference type="GO" id="GO:0016597">
    <property type="term" value="F:amino acid binding"/>
    <property type="evidence" value="ECO:0007669"/>
    <property type="project" value="InterPro"/>
</dbReference>
<dbReference type="InterPro" id="IPR002292">
    <property type="entry name" value="Orn/put_carbamltrans"/>
</dbReference>
<dbReference type="PANTHER" id="PTHR45753:SF3">
    <property type="entry name" value="ORNITHINE TRANSCARBAMYLASE, MITOCHONDRIAL"/>
    <property type="match status" value="1"/>
</dbReference>
<dbReference type="PROSITE" id="PS00097">
    <property type="entry name" value="CARBAMOYLTRANSFERASE"/>
    <property type="match status" value="1"/>
</dbReference>
<dbReference type="Pfam" id="PF02729">
    <property type="entry name" value="OTCace_N"/>
    <property type="match status" value="1"/>
</dbReference>
<evidence type="ECO:0000256" key="2">
    <source>
        <dbReference type="ARBA" id="ARBA00007805"/>
    </source>
</evidence>
<reference evidence="9" key="1">
    <citation type="submission" date="2019-02" db="EMBL/GenBank/DDBJ databases">
        <authorList>
            <person name="Gruber-Vodicka R. H."/>
            <person name="Seah K. B. B."/>
        </authorList>
    </citation>
    <scope>NUCLEOTIDE SEQUENCE</scope>
    <source>
        <strain evidence="9">BECK_BZ125</strain>
    </source>
</reference>
<dbReference type="InterPro" id="IPR006130">
    <property type="entry name" value="Asp/Orn_carbamoylTrfase"/>
</dbReference>
<feature type="binding site" evidence="6">
    <location>
        <begin position="223"/>
        <end position="224"/>
    </location>
    <ligand>
        <name>L-ornithine</name>
        <dbReference type="ChEBI" id="CHEBI:46911"/>
    </ligand>
</feature>